<dbReference type="InterPro" id="IPR036047">
    <property type="entry name" value="F-box-like_dom_sf"/>
</dbReference>
<dbReference type="Pfam" id="PF14299">
    <property type="entry name" value="PP2"/>
    <property type="match status" value="1"/>
</dbReference>
<keyword evidence="1" id="KW-0175">Coiled coil</keyword>
<evidence type="ECO:0000313" key="4">
    <source>
        <dbReference type="Proteomes" id="UP000323000"/>
    </source>
</evidence>
<gene>
    <name evidence="3" type="ORF">EZV62_023399</name>
</gene>
<evidence type="ECO:0000256" key="1">
    <source>
        <dbReference type="SAM" id="Coils"/>
    </source>
</evidence>
<dbReference type="SUPFAM" id="SSF81383">
    <property type="entry name" value="F-box domain"/>
    <property type="match status" value="1"/>
</dbReference>
<dbReference type="EMBL" id="VAHF01000011">
    <property type="protein sequence ID" value="TXG50875.1"/>
    <property type="molecule type" value="Genomic_DNA"/>
</dbReference>
<dbReference type="PANTHER" id="PTHR32278">
    <property type="entry name" value="F-BOX DOMAIN-CONTAINING PROTEIN"/>
    <property type="match status" value="1"/>
</dbReference>
<accession>A0A5C7H265</accession>
<sequence length="489" mass="55025">MLSEDDESRSRWSHLLSALKLTRKLEKKERATAYAEQAEQIKAANEELLREIAASEGRTRAVISDVEDRLMQDFAELRTELKVSTYNRQKKAHPTACPRPIKGHIISKEEAQMHIAMERSLKDPRDACRLACVSTTFRSAADSDVVWDRFLPPDYLCAISDPGSVSGSSSSSTWLDNSKKELYLHICRCHNLIHNGKMSFWFDLPSGKKCYMISARELNIDDGDDIYSWEWYSIPEAKDRFGIPDCRRAEVNPFEMGGKISTSLLSPMTTYVAYLVFAENRIFPKYYEPVEAAVGLAGSSNGQNRTISFHWEQQDGDYDGVFLEQQDGDYDGFFPKKRADGWLESELGEFFNRGLQGEYQNNQLAGKFKANEVSKGCKVLGNAVKMDQAQEGRSVWPAKTDGPDQVRSAVDALRTKPGTVAGRGACYTVTVRRTGPPRHVDPAGQSSRTERRTGPAGRPKWSGYLKKKKKKKKKQKTVPTFGFQNPTVG</sequence>
<comment type="caution">
    <text evidence="3">The sequence shown here is derived from an EMBL/GenBank/DDBJ whole genome shotgun (WGS) entry which is preliminary data.</text>
</comment>
<dbReference type="PANTHER" id="PTHR32278:SF111">
    <property type="entry name" value="F-BOX PROTEIN PP2-B12-RELATED"/>
    <property type="match status" value="1"/>
</dbReference>
<organism evidence="3 4">
    <name type="scientific">Acer yangbiense</name>
    <dbReference type="NCBI Taxonomy" id="1000413"/>
    <lineage>
        <taxon>Eukaryota</taxon>
        <taxon>Viridiplantae</taxon>
        <taxon>Streptophyta</taxon>
        <taxon>Embryophyta</taxon>
        <taxon>Tracheophyta</taxon>
        <taxon>Spermatophyta</taxon>
        <taxon>Magnoliopsida</taxon>
        <taxon>eudicotyledons</taxon>
        <taxon>Gunneridae</taxon>
        <taxon>Pentapetalae</taxon>
        <taxon>rosids</taxon>
        <taxon>malvids</taxon>
        <taxon>Sapindales</taxon>
        <taxon>Sapindaceae</taxon>
        <taxon>Hippocastanoideae</taxon>
        <taxon>Acereae</taxon>
        <taxon>Acer</taxon>
    </lineage>
</organism>
<proteinExistence type="predicted"/>
<keyword evidence="4" id="KW-1185">Reference proteome</keyword>
<dbReference type="CDD" id="cd22162">
    <property type="entry name" value="F-box_AtSKIP3-like"/>
    <property type="match status" value="1"/>
</dbReference>
<reference evidence="4" key="1">
    <citation type="journal article" date="2019" name="Gigascience">
        <title>De novo genome assembly of the endangered Acer yangbiense, a plant species with extremely small populations endemic to Yunnan Province, China.</title>
        <authorList>
            <person name="Yang J."/>
            <person name="Wariss H.M."/>
            <person name="Tao L."/>
            <person name="Zhang R."/>
            <person name="Yun Q."/>
            <person name="Hollingsworth P."/>
            <person name="Dao Z."/>
            <person name="Luo G."/>
            <person name="Guo H."/>
            <person name="Ma Y."/>
            <person name="Sun W."/>
        </authorList>
    </citation>
    <scope>NUCLEOTIDE SEQUENCE [LARGE SCALE GENOMIC DNA]</scope>
    <source>
        <strain evidence="4">cv. Malutang</strain>
    </source>
</reference>
<dbReference type="OrthoDB" id="10355913at2759"/>
<evidence type="ECO:0000313" key="3">
    <source>
        <dbReference type="EMBL" id="TXG50875.1"/>
    </source>
</evidence>
<feature type="region of interest" description="Disordered" evidence="2">
    <location>
        <begin position="433"/>
        <end position="489"/>
    </location>
</feature>
<evidence type="ECO:0000256" key="2">
    <source>
        <dbReference type="SAM" id="MobiDB-lite"/>
    </source>
</evidence>
<feature type="coiled-coil region" evidence="1">
    <location>
        <begin position="31"/>
        <end position="58"/>
    </location>
</feature>
<name>A0A5C7H265_9ROSI</name>
<feature type="compositionally biased region" description="Basic residues" evidence="2">
    <location>
        <begin position="465"/>
        <end position="476"/>
    </location>
</feature>
<dbReference type="Proteomes" id="UP000323000">
    <property type="component" value="Chromosome 11"/>
</dbReference>
<dbReference type="InterPro" id="IPR025886">
    <property type="entry name" value="PP2-like"/>
</dbReference>
<protein>
    <submittedName>
        <fullName evidence="3">Uncharacterized protein</fullName>
    </submittedName>
</protein>
<dbReference type="AlphaFoldDB" id="A0A5C7H265"/>